<feature type="signal peptide" evidence="1">
    <location>
        <begin position="1"/>
        <end position="22"/>
    </location>
</feature>
<sequence>MMYPILLIALTLSLAASSRAGAERATIQSFNLVHQTREASMILTGRLMNLETDRPRIKVEKVLKGILNDEVIIVQWDRIRTFEMNPVRVAAGETLLLFLNATGPPYTPHDPNRSIFKLEPSWGDAYLEAIRSILTFDATMTKTARTTALVEMLNSSNPFRQGAAAEIIAQTTPALGNFRTPPLIPSLQQLVQSTEHFVASLSIRALGRIGTRSVVPILISLFGSPHAPIAEQAYYALKTIIQTDLTFDPKAPHKERTQAMQAWQAWWKEKR</sequence>
<dbReference type="InterPro" id="IPR016024">
    <property type="entry name" value="ARM-type_fold"/>
</dbReference>
<reference evidence="2 3" key="1">
    <citation type="journal article" date="2014" name="Nature">
        <title>An environmental bacterial taxon with a large and distinct metabolic repertoire.</title>
        <authorList>
            <person name="Wilson M.C."/>
            <person name="Mori T."/>
            <person name="Ruckert C."/>
            <person name="Uria A.R."/>
            <person name="Helf M.J."/>
            <person name="Takada K."/>
            <person name="Gernert C."/>
            <person name="Steffens U.A."/>
            <person name="Heycke N."/>
            <person name="Schmitt S."/>
            <person name="Rinke C."/>
            <person name="Helfrich E.J."/>
            <person name="Brachmann A.O."/>
            <person name="Gurgui C."/>
            <person name="Wakimoto T."/>
            <person name="Kracht M."/>
            <person name="Crusemann M."/>
            <person name="Hentschel U."/>
            <person name="Abe I."/>
            <person name="Matsunaga S."/>
            <person name="Kalinowski J."/>
            <person name="Takeyama H."/>
            <person name="Piel J."/>
        </authorList>
    </citation>
    <scope>NUCLEOTIDE SEQUENCE [LARGE SCALE GENOMIC DNA]</scope>
    <source>
        <strain evidence="3">TSY2</strain>
    </source>
</reference>
<proteinExistence type="predicted"/>
<dbReference type="Pfam" id="PF13646">
    <property type="entry name" value="HEAT_2"/>
    <property type="match status" value="1"/>
</dbReference>
<dbReference type="AlphaFoldDB" id="W4M182"/>
<dbReference type="SUPFAM" id="SSF48371">
    <property type="entry name" value="ARM repeat"/>
    <property type="match status" value="1"/>
</dbReference>
<dbReference type="InterPro" id="IPR011989">
    <property type="entry name" value="ARM-like"/>
</dbReference>
<dbReference type="EMBL" id="AZHX01001305">
    <property type="protein sequence ID" value="ETX04104.1"/>
    <property type="molecule type" value="Genomic_DNA"/>
</dbReference>
<dbReference type="Proteomes" id="UP000019140">
    <property type="component" value="Unassembled WGS sequence"/>
</dbReference>
<organism evidence="2 3">
    <name type="scientific">Candidatus Entotheonella gemina</name>
    <dbReference type="NCBI Taxonomy" id="1429439"/>
    <lineage>
        <taxon>Bacteria</taxon>
        <taxon>Pseudomonadati</taxon>
        <taxon>Nitrospinota/Tectimicrobiota group</taxon>
        <taxon>Candidatus Tectimicrobiota</taxon>
        <taxon>Candidatus Entotheonellia</taxon>
        <taxon>Candidatus Entotheonellales</taxon>
        <taxon>Candidatus Entotheonellaceae</taxon>
        <taxon>Candidatus Entotheonella</taxon>
    </lineage>
</organism>
<evidence type="ECO:0000313" key="3">
    <source>
        <dbReference type="Proteomes" id="UP000019140"/>
    </source>
</evidence>
<dbReference type="Gene3D" id="1.25.10.10">
    <property type="entry name" value="Leucine-rich Repeat Variant"/>
    <property type="match status" value="1"/>
</dbReference>
<evidence type="ECO:0008006" key="4">
    <source>
        <dbReference type="Google" id="ProtNLM"/>
    </source>
</evidence>
<evidence type="ECO:0000256" key="1">
    <source>
        <dbReference type="SAM" id="SignalP"/>
    </source>
</evidence>
<protein>
    <recommendedName>
        <fullName evidence="4">HEAT repeat domain-containing protein</fullName>
    </recommendedName>
</protein>
<comment type="caution">
    <text evidence="2">The sequence shown here is derived from an EMBL/GenBank/DDBJ whole genome shotgun (WGS) entry which is preliminary data.</text>
</comment>
<accession>W4M182</accession>
<dbReference type="HOGENOM" id="CLU_1025589_0_0_7"/>
<feature type="chain" id="PRO_5004844726" description="HEAT repeat domain-containing protein" evidence="1">
    <location>
        <begin position="23"/>
        <end position="271"/>
    </location>
</feature>
<evidence type="ECO:0000313" key="2">
    <source>
        <dbReference type="EMBL" id="ETX04104.1"/>
    </source>
</evidence>
<name>W4M182_9BACT</name>
<keyword evidence="1" id="KW-0732">Signal</keyword>
<keyword evidence="3" id="KW-1185">Reference proteome</keyword>
<gene>
    <name evidence="2" type="ORF">ETSY2_30725</name>
</gene>